<keyword evidence="1" id="KW-1133">Transmembrane helix</keyword>
<feature type="transmembrane region" description="Helical" evidence="1">
    <location>
        <begin position="92"/>
        <end position="123"/>
    </location>
</feature>
<keyword evidence="3" id="KW-1185">Reference proteome</keyword>
<dbReference type="EMBL" id="FNZR01000008">
    <property type="protein sequence ID" value="SEL66536.1"/>
    <property type="molecule type" value="Genomic_DNA"/>
</dbReference>
<evidence type="ECO:0000313" key="2">
    <source>
        <dbReference type="EMBL" id="SEL66536.1"/>
    </source>
</evidence>
<evidence type="ECO:0000313" key="3">
    <source>
        <dbReference type="Proteomes" id="UP000198916"/>
    </source>
</evidence>
<feature type="transmembrane region" description="Helical" evidence="1">
    <location>
        <begin position="258"/>
        <end position="276"/>
    </location>
</feature>
<evidence type="ECO:0008006" key="4">
    <source>
        <dbReference type="Google" id="ProtNLM"/>
    </source>
</evidence>
<feature type="transmembrane region" description="Helical" evidence="1">
    <location>
        <begin position="180"/>
        <end position="200"/>
    </location>
</feature>
<keyword evidence="1" id="KW-0472">Membrane</keyword>
<dbReference type="RefSeq" id="WP_090607401.1">
    <property type="nucleotide sequence ID" value="NZ_FNZR01000008.1"/>
</dbReference>
<feature type="transmembrane region" description="Helical" evidence="1">
    <location>
        <begin position="143"/>
        <end position="168"/>
    </location>
</feature>
<dbReference type="AlphaFoldDB" id="A0A1H7S2K5"/>
<dbReference type="Pfam" id="PF19992">
    <property type="entry name" value="DUF6427"/>
    <property type="match status" value="1"/>
</dbReference>
<dbReference type="STRING" id="332977.SAMN05421740_10834"/>
<dbReference type="InterPro" id="IPR045625">
    <property type="entry name" value="DUF6427"/>
</dbReference>
<proteinExistence type="predicted"/>
<dbReference type="Proteomes" id="UP000198916">
    <property type="component" value="Unassembled WGS sequence"/>
</dbReference>
<protein>
    <recommendedName>
        <fullName evidence="4">Beta-carotene 15,15'-monooxygenase</fullName>
    </recommendedName>
</protein>
<accession>A0A1H7S2K5</accession>
<reference evidence="3" key="1">
    <citation type="submission" date="2016-10" db="EMBL/GenBank/DDBJ databases">
        <authorList>
            <person name="Varghese N."/>
            <person name="Submissions S."/>
        </authorList>
    </citation>
    <scope>NUCLEOTIDE SEQUENCE [LARGE SCALE GENOMIC DNA]</scope>
    <source>
        <strain evidence="3">Jip14</strain>
    </source>
</reference>
<gene>
    <name evidence="2" type="ORF">SAMN05421740_10834</name>
</gene>
<feature type="transmembrane region" description="Helical" evidence="1">
    <location>
        <begin position="12"/>
        <end position="31"/>
    </location>
</feature>
<sequence>MINQFRKYTPLNIFLLSIIGLVLCLGVFTHLPDNLMPIFFEPAISNFTGKLSAENISPQANVILTLALTIIQALLINTVVNHFNLVGRSSFLAALMYMTLASLILPFLVLSPILICNFLTIWMLDKLLSIHRRTEIKSLMFDLGMIVALGSLVYFPFIIMLLLLWCSLIIFRPFDWREWLAAPIGFTTVYFLLGVVYLWLDRMDAFYEIWLPLTYPFPTSLHIDIYDYLVLFPVVIIMILFFFSLRQNLFKSVVHIRKSFQLLFCMFVLSIISFYLNADLAVNHFLLAAPPIAIYMTYYFNYATRRWFYESVFGLLLLTIIYFQFF</sequence>
<keyword evidence="1" id="KW-0812">Transmembrane</keyword>
<feature type="transmembrane region" description="Helical" evidence="1">
    <location>
        <begin position="282"/>
        <end position="300"/>
    </location>
</feature>
<organism evidence="2 3">
    <name type="scientific">Parapedobacter koreensis</name>
    <dbReference type="NCBI Taxonomy" id="332977"/>
    <lineage>
        <taxon>Bacteria</taxon>
        <taxon>Pseudomonadati</taxon>
        <taxon>Bacteroidota</taxon>
        <taxon>Sphingobacteriia</taxon>
        <taxon>Sphingobacteriales</taxon>
        <taxon>Sphingobacteriaceae</taxon>
        <taxon>Parapedobacter</taxon>
    </lineage>
</organism>
<feature type="transmembrane region" description="Helical" evidence="1">
    <location>
        <begin position="225"/>
        <end position="246"/>
    </location>
</feature>
<dbReference type="OrthoDB" id="1115611at2"/>
<feature type="transmembrane region" description="Helical" evidence="1">
    <location>
        <begin position="60"/>
        <end position="80"/>
    </location>
</feature>
<evidence type="ECO:0000256" key="1">
    <source>
        <dbReference type="SAM" id="Phobius"/>
    </source>
</evidence>
<feature type="transmembrane region" description="Helical" evidence="1">
    <location>
        <begin position="307"/>
        <end position="325"/>
    </location>
</feature>
<name>A0A1H7S2K5_9SPHI</name>